<dbReference type="InterPro" id="IPR012939">
    <property type="entry name" value="Glyco_hydro_92"/>
</dbReference>
<dbReference type="Gene3D" id="1.20.1610.10">
    <property type="entry name" value="alpha-1,2-mannosidases domains"/>
    <property type="match status" value="1"/>
</dbReference>
<proteinExistence type="predicted"/>
<dbReference type="OrthoDB" id="449263at2759"/>
<dbReference type="EMBL" id="SDEE01000361">
    <property type="protein sequence ID" value="RXW17200.1"/>
    <property type="molecule type" value="Genomic_DNA"/>
</dbReference>
<organism evidence="2 3">
    <name type="scientific">Candolleomyces aberdarensis</name>
    <dbReference type="NCBI Taxonomy" id="2316362"/>
    <lineage>
        <taxon>Eukaryota</taxon>
        <taxon>Fungi</taxon>
        <taxon>Dikarya</taxon>
        <taxon>Basidiomycota</taxon>
        <taxon>Agaricomycotina</taxon>
        <taxon>Agaricomycetes</taxon>
        <taxon>Agaricomycetidae</taxon>
        <taxon>Agaricales</taxon>
        <taxon>Agaricineae</taxon>
        <taxon>Psathyrellaceae</taxon>
        <taxon>Candolleomyces</taxon>
    </lineage>
</organism>
<evidence type="ECO:0000259" key="1">
    <source>
        <dbReference type="Pfam" id="PF07971"/>
    </source>
</evidence>
<name>A0A4Q2DBX0_9AGAR</name>
<dbReference type="AlphaFoldDB" id="A0A4Q2DBX0"/>
<sequence length="221" mass="24950">MNLAYELPDLVAQPNELYQIATDRRRQESSRPQARYLRMDSSCVPSTQGSDRVEVKLSGEEDGEAELMNIPANNTEPTSTGQATIITGYLIRDTCRAIQALQILFMSGSVPQMLQDVFHDYQQNVDYEARAGVSSVYNVPDKGWVSDGVQSESVPQILDYVYDDYAAYTFAKLLNKFKSITAPNYECPVNPFNEQMGLLEARNHDRTWAVEDKGDKWAIFV</sequence>
<evidence type="ECO:0000313" key="2">
    <source>
        <dbReference type="EMBL" id="RXW17200.1"/>
    </source>
</evidence>
<dbReference type="STRING" id="2316362.A0A4Q2DBX0"/>
<evidence type="ECO:0000313" key="3">
    <source>
        <dbReference type="Proteomes" id="UP000290288"/>
    </source>
</evidence>
<gene>
    <name evidence="2" type="ORF">EST38_g8652</name>
</gene>
<keyword evidence="3" id="KW-1185">Reference proteome</keyword>
<dbReference type="Proteomes" id="UP000290288">
    <property type="component" value="Unassembled WGS sequence"/>
</dbReference>
<accession>A0A4Q2DBX0</accession>
<dbReference type="Pfam" id="PF07971">
    <property type="entry name" value="Glyco_hydro_92"/>
    <property type="match status" value="1"/>
</dbReference>
<reference evidence="2 3" key="1">
    <citation type="submission" date="2019-01" db="EMBL/GenBank/DDBJ databases">
        <title>Draft genome sequence of Psathyrella aberdarensis IHI B618.</title>
        <authorList>
            <person name="Buettner E."/>
            <person name="Kellner H."/>
        </authorList>
    </citation>
    <scope>NUCLEOTIDE SEQUENCE [LARGE SCALE GENOMIC DNA]</scope>
    <source>
        <strain evidence="2 3">IHI B618</strain>
    </source>
</reference>
<feature type="domain" description="Glycosyl hydrolase family 92" evidence="1">
    <location>
        <begin position="116"/>
        <end position="211"/>
    </location>
</feature>
<protein>
    <recommendedName>
        <fullName evidence="1">Glycosyl hydrolase family 92 domain-containing protein</fullName>
    </recommendedName>
</protein>
<comment type="caution">
    <text evidence="2">The sequence shown here is derived from an EMBL/GenBank/DDBJ whole genome shotgun (WGS) entry which is preliminary data.</text>
</comment>